<dbReference type="InterPro" id="IPR036691">
    <property type="entry name" value="Endo/exonu/phosph_ase_sf"/>
</dbReference>
<dbReference type="Proteomes" id="UP000192223">
    <property type="component" value="Unplaced"/>
</dbReference>
<accession>A0A1W4WN98</accession>
<dbReference type="InParanoid" id="A0A1W4WN98"/>
<dbReference type="KEGG" id="apln:108734504"/>
<dbReference type="GO" id="GO:0003824">
    <property type="term" value="F:catalytic activity"/>
    <property type="evidence" value="ECO:0007669"/>
    <property type="project" value="InterPro"/>
</dbReference>
<name>A0A1W4WN98_AGRPL</name>
<dbReference type="GeneID" id="108734504"/>
<dbReference type="PANTHER" id="PTHR33273">
    <property type="entry name" value="DOMAIN-CONTAINING PROTEIN, PUTATIVE-RELATED"/>
    <property type="match status" value="1"/>
</dbReference>
<dbReference type="PANTHER" id="PTHR33273:SF4">
    <property type="entry name" value="ENDONUCLEASE_EXONUCLEASE_PHOSPHATASE DOMAIN-CONTAINING PROTEIN"/>
    <property type="match status" value="1"/>
</dbReference>
<dbReference type="SUPFAM" id="SSF56219">
    <property type="entry name" value="DNase I-like"/>
    <property type="match status" value="1"/>
</dbReference>
<gene>
    <name evidence="3" type="primary">LOC108734504</name>
</gene>
<dbReference type="Gene3D" id="3.60.10.10">
    <property type="entry name" value="Endonuclease/exonuclease/phosphatase"/>
    <property type="match status" value="1"/>
</dbReference>
<dbReference type="InterPro" id="IPR005135">
    <property type="entry name" value="Endo/exonuclease/phosphatase"/>
</dbReference>
<organism evidence="2 3">
    <name type="scientific">Agrilus planipennis</name>
    <name type="common">Emerald ash borer</name>
    <name type="synonym">Agrilus marcopoli</name>
    <dbReference type="NCBI Taxonomy" id="224129"/>
    <lineage>
        <taxon>Eukaryota</taxon>
        <taxon>Metazoa</taxon>
        <taxon>Ecdysozoa</taxon>
        <taxon>Arthropoda</taxon>
        <taxon>Hexapoda</taxon>
        <taxon>Insecta</taxon>
        <taxon>Pterygota</taxon>
        <taxon>Neoptera</taxon>
        <taxon>Endopterygota</taxon>
        <taxon>Coleoptera</taxon>
        <taxon>Polyphaga</taxon>
        <taxon>Elateriformia</taxon>
        <taxon>Buprestoidea</taxon>
        <taxon>Buprestidae</taxon>
        <taxon>Agrilinae</taxon>
        <taxon>Agrilus</taxon>
    </lineage>
</organism>
<dbReference type="RefSeq" id="XP_018321593.1">
    <property type="nucleotide sequence ID" value="XM_018466091.1"/>
</dbReference>
<protein>
    <submittedName>
        <fullName evidence="3">Uncharacterized protein LOC108734504</fullName>
    </submittedName>
</protein>
<sequence length="162" mass="18695">MIIIAINKPSEKRIQEKDLETILQESNTQIGGDLNSKHPAWGSRSTNPNDRIVYKTLSKITGVNFYRPEDYTTILENGTQGDVINFLIGYRTKKIQSTQTLNHLLSDHFPVIITMNTHQQQNTRNKRTKTDWIKFQYISHKISGQPTLENPTKIDEEAQKIE</sequence>
<dbReference type="AlphaFoldDB" id="A0A1W4WN98"/>
<keyword evidence="2" id="KW-1185">Reference proteome</keyword>
<evidence type="ECO:0000313" key="2">
    <source>
        <dbReference type="Proteomes" id="UP000192223"/>
    </source>
</evidence>
<proteinExistence type="predicted"/>
<dbReference type="OrthoDB" id="410155at2759"/>
<feature type="domain" description="Endonuclease/exonuclease/phosphatase" evidence="1">
    <location>
        <begin position="8"/>
        <end position="112"/>
    </location>
</feature>
<reference evidence="3" key="1">
    <citation type="submission" date="2025-08" db="UniProtKB">
        <authorList>
            <consortium name="RefSeq"/>
        </authorList>
    </citation>
    <scope>IDENTIFICATION</scope>
    <source>
        <tissue evidence="3">Entire body</tissue>
    </source>
</reference>
<evidence type="ECO:0000259" key="1">
    <source>
        <dbReference type="Pfam" id="PF14529"/>
    </source>
</evidence>
<dbReference type="STRING" id="224129.A0A1W4WN98"/>
<dbReference type="Pfam" id="PF14529">
    <property type="entry name" value="Exo_endo_phos_2"/>
    <property type="match status" value="1"/>
</dbReference>
<evidence type="ECO:0000313" key="3">
    <source>
        <dbReference type="RefSeq" id="XP_018321593.1"/>
    </source>
</evidence>